<dbReference type="Proteomes" id="UP000667650">
    <property type="component" value="Unassembled WGS sequence"/>
</dbReference>
<dbReference type="EMBL" id="JAAABI010000005">
    <property type="protein sequence ID" value="NAY93015.1"/>
    <property type="molecule type" value="Genomic_DNA"/>
</dbReference>
<evidence type="ECO:0000313" key="1">
    <source>
        <dbReference type="EMBL" id="NAY93015.1"/>
    </source>
</evidence>
<name>A0A964TDP8_9FLAO</name>
<gene>
    <name evidence="1" type="ORF">GTQ34_13910</name>
</gene>
<organism evidence="1 2">
    <name type="scientific">Flagellimonas ochracea</name>
    <dbReference type="NCBI Taxonomy" id="2696472"/>
    <lineage>
        <taxon>Bacteria</taxon>
        <taxon>Pseudomonadati</taxon>
        <taxon>Bacteroidota</taxon>
        <taxon>Flavobacteriia</taxon>
        <taxon>Flavobacteriales</taxon>
        <taxon>Flavobacteriaceae</taxon>
        <taxon>Flagellimonas</taxon>
    </lineage>
</organism>
<proteinExistence type="predicted"/>
<dbReference type="AlphaFoldDB" id="A0A964TDP8"/>
<reference evidence="1" key="1">
    <citation type="submission" date="2020-01" db="EMBL/GenBank/DDBJ databases">
        <title>Muricauda ochracea sp. nov., isolated from a tidal flat of Garorim bay in Korea.</title>
        <authorList>
            <person name="Kim D."/>
            <person name="Yoo Y."/>
            <person name="Kim J.-J."/>
        </authorList>
    </citation>
    <scope>NUCLEOTIDE SEQUENCE</scope>
    <source>
        <strain evidence="1">JGD-17</strain>
    </source>
</reference>
<sequence>MNIILELLGKYLKSDETVLDQKTLSEISKKIQDIPSENFFKDKVYNVIITDIKSRGYEMSSFPKLLDFKASVDTGDLNDIWKQIEEELKNKN</sequence>
<evidence type="ECO:0000313" key="2">
    <source>
        <dbReference type="Proteomes" id="UP000667650"/>
    </source>
</evidence>
<dbReference type="RefSeq" id="WP_166524423.1">
    <property type="nucleotide sequence ID" value="NZ_JAAABI010000005.1"/>
</dbReference>
<protein>
    <submittedName>
        <fullName evidence="1">Uncharacterized protein</fullName>
    </submittedName>
</protein>
<keyword evidence="2" id="KW-1185">Reference proteome</keyword>
<accession>A0A964TDP8</accession>
<comment type="caution">
    <text evidence="1">The sequence shown here is derived from an EMBL/GenBank/DDBJ whole genome shotgun (WGS) entry which is preliminary data.</text>
</comment>